<evidence type="ECO:0000256" key="5">
    <source>
        <dbReference type="SAM" id="MobiDB-lite"/>
    </source>
</evidence>
<dbReference type="OrthoDB" id="30343at2759"/>
<proteinExistence type="predicted"/>
<feature type="region of interest" description="Disordered" evidence="5">
    <location>
        <begin position="1"/>
        <end position="63"/>
    </location>
</feature>
<dbReference type="GO" id="GO:0046540">
    <property type="term" value="C:U4/U6 x U5 tri-snRNP complex"/>
    <property type="evidence" value="ECO:0007669"/>
    <property type="project" value="TreeGrafter"/>
</dbReference>
<dbReference type="InterPro" id="IPR003604">
    <property type="entry name" value="Matrin/U1-like-C_Znf_C2H2"/>
</dbReference>
<dbReference type="Pfam" id="PF12874">
    <property type="entry name" value="zf-met"/>
    <property type="match status" value="1"/>
</dbReference>
<dbReference type="PANTHER" id="PTHR45986:SF1">
    <property type="entry name" value="ZINC FINGER MATRIN-TYPE PROTEIN 2"/>
    <property type="match status" value="1"/>
</dbReference>
<name>A0A8H7VQI3_9FUNG</name>
<evidence type="ECO:0000313" key="8">
    <source>
        <dbReference type="Proteomes" id="UP000646827"/>
    </source>
</evidence>
<dbReference type="GO" id="GO:0008270">
    <property type="term" value="F:zinc ion binding"/>
    <property type="evidence" value="ECO:0007669"/>
    <property type="project" value="UniProtKB-KW"/>
</dbReference>
<evidence type="ECO:0000256" key="1">
    <source>
        <dbReference type="ARBA" id="ARBA00022723"/>
    </source>
</evidence>
<dbReference type="PANTHER" id="PTHR45986">
    <property type="entry name" value="ZINC FINGER MATRIN-TYPE PROTEIN 2"/>
    <property type="match status" value="1"/>
</dbReference>
<gene>
    <name evidence="7" type="ORF">INT45_003268</name>
</gene>
<dbReference type="Proteomes" id="UP000646827">
    <property type="component" value="Unassembled WGS sequence"/>
</dbReference>
<keyword evidence="1" id="KW-0479">Metal-binding</keyword>
<comment type="caution">
    <text evidence="7">The sequence shown here is derived from an EMBL/GenBank/DDBJ whole genome shotgun (WGS) entry which is preliminary data.</text>
</comment>
<protein>
    <recommendedName>
        <fullName evidence="6">U1-type domain-containing protein</fullName>
    </recommendedName>
</protein>
<dbReference type="GO" id="GO:0003676">
    <property type="term" value="F:nucleic acid binding"/>
    <property type="evidence" value="ECO:0007669"/>
    <property type="project" value="InterPro"/>
</dbReference>
<evidence type="ECO:0000313" key="7">
    <source>
        <dbReference type="EMBL" id="KAG2225068.1"/>
    </source>
</evidence>
<feature type="compositionally biased region" description="Basic and acidic residues" evidence="5">
    <location>
        <begin position="10"/>
        <end position="44"/>
    </location>
</feature>
<evidence type="ECO:0000256" key="3">
    <source>
        <dbReference type="ARBA" id="ARBA00022833"/>
    </source>
</evidence>
<keyword evidence="8" id="KW-1185">Reference proteome</keyword>
<dbReference type="Gene3D" id="3.30.160.60">
    <property type="entry name" value="Classic Zinc Finger"/>
    <property type="match status" value="1"/>
</dbReference>
<accession>A0A8H7VQI3</accession>
<keyword evidence="3" id="KW-0862">Zinc</keyword>
<dbReference type="SMART" id="SM00451">
    <property type="entry name" value="ZnF_U1"/>
    <property type="match status" value="1"/>
</dbReference>
<evidence type="ECO:0000259" key="6">
    <source>
        <dbReference type="SMART" id="SM00451"/>
    </source>
</evidence>
<reference evidence="7 8" key="1">
    <citation type="submission" date="2020-12" db="EMBL/GenBank/DDBJ databases">
        <title>Metabolic potential, ecology and presence of endohyphal bacteria is reflected in genomic diversity of Mucoromycotina.</title>
        <authorList>
            <person name="Muszewska A."/>
            <person name="Okrasinska A."/>
            <person name="Steczkiewicz K."/>
            <person name="Drgas O."/>
            <person name="Orlowska M."/>
            <person name="Perlinska-Lenart U."/>
            <person name="Aleksandrzak-Piekarczyk T."/>
            <person name="Szatraj K."/>
            <person name="Zielenkiewicz U."/>
            <person name="Pilsyk S."/>
            <person name="Malc E."/>
            <person name="Mieczkowski P."/>
            <person name="Kruszewska J.S."/>
            <person name="Biernat P."/>
            <person name="Pawlowska J."/>
        </authorList>
    </citation>
    <scope>NUCLEOTIDE SEQUENCE [LARGE SCALE GENOMIC DNA]</scope>
    <source>
        <strain evidence="7 8">CBS 142.35</strain>
    </source>
</reference>
<keyword evidence="4" id="KW-0539">Nucleus</keyword>
<dbReference type="InterPro" id="IPR040107">
    <property type="entry name" value="Snu23"/>
</dbReference>
<dbReference type="EMBL" id="JAEPRB010000033">
    <property type="protein sequence ID" value="KAG2225068.1"/>
    <property type="molecule type" value="Genomic_DNA"/>
</dbReference>
<dbReference type="InterPro" id="IPR013087">
    <property type="entry name" value="Znf_C2H2_type"/>
</dbReference>
<dbReference type="InterPro" id="IPR036236">
    <property type="entry name" value="Znf_C2H2_sf"/>
</dbReference>
<feature type="domain" description="U1-type" evidence="6">
    <location>
        <begin position="96"/>
        <end position="130"/>
    </location>
</feature>
<dbReference type="GO" id="GO:0000398">
    <property type="term" value="P:mRNA splicing, via spliceosome"/>
    <property type="evidence" value="ECO:0007669"/>
    <property type="project" value="InterPro"/>
</dbReference>
<organism evidence="7 8">
    <name type="scientific">Circinella minor</name>
    <dbReference type="NCBI Taxonomy" id="1195481"/>
    <lineage>
        <taxon>Eukaryota</taxon>
        <taxon>Fungi</taxon>
        <taxon>Fungi incertae sedis</taxon>
        <taxon>Mucoromycota</taxon>
        <taxon>Mucoromycotina</taxon>
        <taxon>Mucoromycetes</taxon>
        <taxon>Mucorales</taxon>
        <taxon>Lichtheimiaceae</taxon>
        <taxon>Circinella</taxon>
    </lineage>
</organism>
<feature type="compositionally biased region" description="Basic residues" evidence="5">
    <location>
        <begin position="180"/>
        <end position="196"/>
    </location>
</feature>
<keyword evidence="2" id="KW-0863">Zinc-finger</keyword>
<dbReference type="SUPFAM" id="SSF57667">
    <property type="entry name" value="beta-beta-alpha zinc fingers"/>
    <property type="match status" value="1"/>
</dbReference>
<dbReference type="GO" id="GO:0005681">
    <property type="term" value="C:spliceosomal complex"/>
    <property type="evidence" value="ECO:0007669"/>
    <property type="project" value="InterPro"/>
</dbReference>
<feature type="compositionally biased region" description="Basic and acidic residues" evidence="5">
    <location>
        <begin position="53"/>
        <end position="63"/>
    </location>
</feature>
<feature type="region of interest" description="Disordered" evidence="5">
    <location>
        <begin position="139"/>
        <end position="225"/>
    </location>
</feature>
<sequence>MSAYGAGKAGDTDFRRTWDRSEYTEKARAREERDRLKDKNEDRKRRGLSAIKPKKDEELDQPKELMKMRENKIQLDTNLGKIQVVQGGASSEASRQPGFYCKACDIVVKDSVNYLDHINGRKHQQNVGVQLKVERASVSSVKDRLAMLKRKKDAPEEEEYDLDSRVAALKQQEEEERKQRKERKRQKKEAKKKKHKSSNDTEDEGQEDEMAKLMGFSGFGSSKAE</sequence>
<evidence type="ECO:0000256" key="4">
    <source>
        <dbReference type="ARBA" id="ARBA00023242"/>
    </source>
</evidence>
<evidence type="ECO:0000256" key="2">
    <source>
        <dbReference type="ARBA" id="ARBA00022771"/>
    </source>
</evidence>
<dbReference type="AlphaFoldDB" id="A0A8H7VQI3"/>